<reference evidence="3" key="2">
    <citation type="submission" date="2025-09" db="UniProtKB">
        <authorList>
            <consortium name="Ensembl"/>
        </authorList>
    </citation>
    <scope>IDENTIFICATION</scope>
</reference>
<reference evidence="3" key="1">
    <citation type="submission" date="2025-08" db="UniProtKB">
        <authorList>
            <consortium name="Ensembl"/>
        </authorList>
    </citation>
    <scope>IDENTIFICATION</scope>
</reference>
<organism evidence="3 4">
    <name type="scientific">Sinocyclocheilus rhinocerous</name>
    <dbReference type="NCBI Taxonomy" id="307959"/>
    <lineage>
        <taxon>Eukaryota</taxon>
        <taxon>Metazoa</taxon>
        <taxon>Chordata</taxon>
        <taxon>Craniata</taxon>
        <taxon>Vertebrata</taxon>
        <taxon>Euteleostomi</taxon>
        <taxon>Actinopterygii</taxon>
        <taxon>Neopterygii</taxon>
        <taxon>Teleostei</taxon>
        <taxon>Ostariophysi</taxon>
        <taxon>Cypriniformes</taxon>
        <taxon>Cyprinidae</taxon>
        <taxon>Cyprininae</taxon>
        <taxon>Sinocyclocheilus</taxon>
    </lineage>
</organism>
<dbReference type="InterPro" id="IPR027417">
    <property type="entry name" value="P-loop_NTPase"/>
</dbReference>
<dbReference type="InterPro" id="IPR053082">
    <property type="entry name" value="Nuclear_GTPase_SLIP-GC"/>
</dbReference>
<dbReference type="Proteomes" id="UP000472270">
    <property type="component" value="Unassembled WGS sequence"/>
</dbReference>
<dbReference type="GO" id="GO:0003924">
    <property type="term" value="F:GTPase activity"/>
    <property type="evidence" value="ECO:0007669"/>
    <property type="project" value="TreeGrafter"/>
</dbReference>
<dbReference type="PANTHER" id="PTHR47308:SF1">
    <property type="entry name" value="NUCLEAR GTPASE SLIP-GC"/>
    <property type="match status" value="1"/>
</dbReference>
<feature type="region of interest" description="Disordered" evidence="1">
    <location>
        <begin position="1"/>
        <end position="23"/>
    </location>
</feature>
<dbReference type="Ensembl" id="ENSSRHT00000035775.1">
    <property type="protein sequence ID" value="ENSSRHP00000034760.1"/>
    <property type="gene ID" value="ENSSRHG00000017851.1"/>
</dbReference>
<dbReference type="AlphaFoldDB" id="A0A673IAM8"/>
<gene>
    <name evidence="3" type="primary">LOC107748425</name>
</gene>
<evidence type="ECO:0000313" key="4">
    <source>
        <dbReference type="Proteomes" id="UP000472270"/>
    </source>
</evidence>
<proteinExistence type="predicted"/>
<dbReference type="Pfam" id="PF00350">
    <property type="entry name" value="Dynamin_N"/>
    <property type="match status" value="1"/>
</dbReference>
<accession>A0A673IAM8</accession>
<protein>
    <submittedName>
        <fullName evidence="3">Nuclear GTPase SLIP-GC-like</fullName>
    </submittedName>
</protein>
<keyword evidence="4" id="KW-1185">Reference proteome</keyword>
<feature type="domain" description="Dynamin N-terminal" evidence="2">
    <location>
        <begin position="69"/>
        <end position="290"/>
    </location>
</feature>
<evidence type="ECO:0000313" key="3">
    <source>
        <dbReference type="Ensembl" id="ENSSRHP00000034760.1"/>
    </source>
</evidence>
<dbReference type="PANTHER" id="PTHR47308">
    <property type="entry name" value="NUCLEAR GTPASE SLIP-GC"/>
    <property type="match status" value="1"/>
</dbReference>
<evidence type="ECO:0000259" key="2">
    <source>
        <dbReference type="Pfam" id="PF00350"/>
    </source>
</evidence>
<feature type="compositionally biased region" description="Basic residues" evidence="1">
    <location>
        <begin position="1"/>
        <end position="10"/>
    </location>
</feature>
<dbReference type="SUPFAM" id="SSF52540">
    <property type="entry name" value="P-loop containing nucleoside triphosphate hydrolases"/>
    <property type="match status" value="1"/>
</dbReference>
<dbReference type="Gene3D" id="3.40.50.300">
    <property type="entry name" value="P-loop containing nucleotide triphosphate hydrolases"/>
    <property type="match status" value="1"/>
</dbReference>
<evidence type="ECO:0000256" key="1">
    <source>
        <dbReference type="SAM" id="MobiDB-lite"/>
    </source>
</evidence>
<dbReference type="InterPro" id="IPR045063">
    <property type="entry name" value="Dynamin_N"/>
</dbReference>
<sequence>MPNQGTKRKRDHESSDSEPPLTTDMEIMLKAKQIMKRVTDNLVHTIIMHRDIISKINKMNTVNRKKAIIGIFGKSGEGKSFLLSAILGKKNLLPSGCFGACTAVITQVEANLTDSNYTAEIELFSKEEWEKELKDLLIVLSDENEDRNEDFIEIAEEKITALYGDDADKKTLEELKKDEKFAEIENLLSINKETGNSKKISKSDVSEFASDVARYILNSEACSGGWYWPLVKSVTIKIPDCRELMEHIVLVDIPGTGDCNKTRDDLWKSKLRECSSVWIVSNINRAITDRDPWGILKHCIEDLGPGGECKSINFICTKTDNMDPVDFMRAARLPEDQISEEKEQKKMCISQRNELAKTRVKEKFENSKIKKRFSTDNDFLQVFTVSSKAFFDTSLNLESIETEIPKLQDDLRSLNKSINRELTREYVNEAKGVLSLIQSVQLDTDKKTAETKHRIRMELENNLMKALNELDKYFDNIYNDLEQRLSKGVEESVQSCVASTKAFIMPIAYNTLEALCRKGGCHCPKNRDKVLNLNKTLAKHLHEYIDEDFCQIFSMSEKTGKSVQEQIDKFTIIQSDAAYRRSTIFHYIQNFIKTEETKLKTSLKRYIVDMKKDIYSSIKKSIVNEMVSCYEQAAAFKGPGCLKRMRNLLINTVDKIKQNMFNKAKMEVLKKCDNLKLHIKDVLESELKRAMDLSRSQTSKTKSMDVSKEIEELEGLLEQLSD</sequence>
<name>A0A673IAM8_9TELE</name>